<accession>A0A143Y8T8</accession>
<dbReference type="RefSeq" id="WP_087031034.1">
    <property type="nucleotide sequence ID" value="NZ_FJNE01000002.1"/>
</dbReference>
<dbReference type="STRING" id="140314.SAMN04488076_10115"/>
<dbReference type="AlphaFoldDB" id="A0A143Y8T8"/>
<dbReference type="InterPro" id="IPR038091">
    <property type="entry name" value="UPF0302_N_sf"/>
</dbReference>
<dbReference type="EMBL" id="FJNE01000002">
    <property type="protein sequence ID" value="CZQ84745.1"/>
    <property type="molecule type" value="Genomic_DNA"/>
</dbReference>
<dbReference type="InterPro" id="IPR027393">
    <property type="entry name" value="Virus_scaffolding_prot_C"/>
</dbReference>
<name>A0A143Y8T8_9LACT</name>
<protein>
    <recommendedName>
        <fullName evidence="1">UPF0302 protein Tpal_531</fullName>
    </recommendedName>
</protein>
<organism evidence="3 4">
    <name type="scientific">Trichococcus palustris</name>
    <dbReference type="NCBI Taxonomy" id="140314"/>
    <lineage>
        <taxon>Bacteria</taxon>
        <taxon>Bacillati</taxon>
        <taxon>Bacillota</taxon>
        <taxon>Bacilli</taxon>
        <taxon>Lactobacillales</taxon>
        <taxon>Carnobacteriaceae</taxon>
        <taxon>Trichococcus</taxon>
    </lineage>
</organism>
<evidence type="ECO:0000313" key="4">
    <source>
        <dbReference type="Proteomes" id="UP000242754"/>
    </source>
</evidence>
<dbReference type="InterPro" id="IPR011188">
    <property type="entry name" value="UPF0302"/>
</dbReference>
<dbReference type="Gene3D" id="3.40.1530.30">
    <property type="entry name" value="Uncharacterised family UPF0302, N-terminal domain"/>
    <property type="match status" value="1"/>
</dbReference>
<keyword evidence="4" id="KW-1185">Reference proteome</keyword>
<feature type="domain" description="UPF0302" evidence="2">
    <location>
        <begin position="8"/>
        <end position="107"/>
    </location>
</feature>
<evidence type="ECO:0000313" key="3">
    <source>
        <dbReference type="EMBL" id="CZQ84745.1"/>
    </source>
</evidence>
<dbReference type="Proteomes" id="UP000242754">
    <property type="component" value="Unassembled WGS sequence"/>
</dbReference>
<gene>
    <name evidence="3" type="ORF">Tpal_531</name>
</gene>
<dbReference type="HAMAP" id="MF_00760">
    <property type="entry name" value="UPF0302"/>
    <property type="match status" value="1"/>
</dbReference>
<reference evidence="3 4" key="1">
    <citation type="submission" date="2016-02" db="EMBL/GenBank/DDBJ databases">
        <authorList>
            <person name="Wen L."/>
            <person name="He K."/>
            <person name="Yang H."/>
        </authorList>
    </citation>
    <scope>NUCLEOTIDE SEQUENCE [LARGE SCALE GENOMIC DNA]</scope>
    <source>
        <strain evidence="3">Trichococcus palustris</strain>
    </source>
</reference>
<dbReference type="InterPro" id="IPR014963">
    <property type="entry name" value="UPF0302_N"/>
</dbReference>
<sequence>MINPTLEEKKNFISWFIQNYQLKRRESLWILNYLLNHEILLKNIHLIEGVQTTNRGMGFSVVGNPNVAFVYYKDGKTFDDPEKAFHDLRLNWKEDFYLELYFDQSYQVLSFFGVLEENPFLDANEPYDSELELLVEKSLEKLAIRDRIHYLKQQIDISLSKYDEDSFRRYTRELRELEEKNTI</sequence>
<dbReference type="Gene3D" id="4.10.810.10">
    <property type="entry name" value="Virus Scaffolding Protein, Chain A"/>
    <property type="match status" value="1"/>
</dbReference>
<evidence type="ECO:0000259" key="2">
    <source>
        <dbReference type="Pfam" id="PF08864"/>
    </source>
</evidence>
<dbReference type="OrthoDB" id="2155814at2"/>
<proteinExistence type="inferred from homology"/>
<evidence type="ECO:0000256" key="1">
    <source>
        <dbReference type="HAMAP-Rule" id="MF_00760"/>
    </source>
</evidence>
<dbReference type="PIRSF" id="PIRSF007165">
    <property type="entry name" value="UCP007165"/>
    <property type="match status" value="1"/>
</dbReference>
<comment type="similarity">
    <text evidence="1">Belongs to the UPF0302 family.</text>
</comment>
<dbReference type="Pfam" id="PF08864">
    <property type="entry name" value="UPF0302"/>
    <property type="match status" value="1"/>
</dbReference>